<dbReference type="AlphaFoldDB" id="A0A0M0BX68"/>
<sequence length="133" mass="14014">MSIYNYKVGLGHVGSYEVSGIPYLTSSLDIPANTSEPLEISFDTVSKFVVITNTLPAGAANVPLRFGFSANGIKGTNYAVLNNNETFEGDFRVTRIYLLSDSTLPCSASVVAGLTGIEAKELLNNWSGSAGVG</sequence>
<proteinExistence type="predicted"/>
<protein>
    <submittedName>
        <fullName evidence="1">Uncharacterized protein</fullName>
    </submittedName>
</protein>
<evidence type="ECO:0000313" key="2">
    <source>
        <dbReference type="Proteomes" id="UP000037237"/>
    </source>
</evidence>
<dbReference type="EMBL" id="LFWU01000036">
    <property type="protein sequence ID" value="KON33202.1"/>
    <property type="molecule type" value="Genomic_DNA"/>
</dbReference>
<accession>A0A0M0BX68</accession>
<comment type="caution">
    <text evidence="1">The sequence shown here is derived from an EMBL/GenBank/DDBJ whole genome shotgun (WGS) entry which is preliminary data.</text>
</comment>
<reference evidence="1 2" key="1">
    <citation type="submission" date="2015-06" db="EMBL/GenBank/DDBJ databases">
        <title>New insights into the roles of widespread benthic archaea in carbon and nitrogen cycling.</title>
        <authorList>
            <person name="Lazar C.S."/>
            <person name="Baker B.J."/>
            <person name="Seitz K.W."/>
            <person name="Hyde A.S."/>
            <person name="Dick G.J."/>
            <person name="Hinrichs K.-U."/>
            <person name="Teske A.P."/>
        </authorList>
    </citation>
    <scope>NUCLEOTIDE SEQUENCE [LARGE SCALE GENOMIC DNA]</scope>
    <source>
        <strain evidence="1">SG8-32-1</strain>
    </source>
</reference>
<evidence type="ECO:0000313" key="1">
    <source>
        <dbReference type="EMBL" id="KON33202.1"/>
    </source>
</evidence>
<gene>
    <name evidence="1" type="ORF">AC477_01790</name>
</gene>
<dbReference type="Proteomes" id="UP000037237">
    <property type="component" value="Unassembled WGS sequence"/>
</dbReference>
<organism evidence="1 2">
    <name type="scientific">miscellaneous Crenarchaeota group-1 archaeon SG8-32-1</name>
    <dbReference type="NCBI Taxonomy" id="1685124"/>
    <lineage>
        <taxon>Archaea</taxon>
        <taxon>Candidatus Bathyarchaeota</taxon>
        <taxon>MCG-1</taxon>
    </lineage>
</organism>
<name>A0A0M0BX68_9ARCH</name>